<evidence type="ECO:0000256" key="2">
    <source>
        <dbReference type="SAM" id="Phobius"/>
    </source>
</evidence>
<dbReference type="AlphaFoldDB" id="A0A553NR32"/>
<evidence type="ECO:0000256" key="1">
    <source>
        <dbReference type="SAM" id="MobiDB-lite"/>
    </source>
</evidence>
<keyword evidence="4" id="KW-1185">Reference proteome</keyword>
<evidence type="ECO:0000313" key="4">
    <source>
        <dbReference type="Proteomes" id="UP000318571"/>
    </source>
</evidence>
<proteinExistence type="predicted"/>
<accession>A0A553NR32</accession>
<dbReference type="AntiFam" id="ANF00085">
    <property type="entry name" value="Shadow ORF (opposite pacL)"/>
</dbReference>
<protein>
    <submittedName>
        <fullName evidence="3">Uncharacterized protein</fullName>
    </submittedName>
</protein>
<organism evidence="3 4">
    <name type="scientific">Tigriopus californicus</name>
    <name type="common">Marine copepod</name>
    <dbReference type="NCBI Taxonomy" id="6832"/>
    <lineage>
        <taxon>Eukaryota</taxon>
        <taxon>Metazoa</taxon>
        <taxon>Ecdysozoa</taxon>
        <taxon>Arthropoda</taxon>
        <taxon>Crustacea</taxon>
        <taxon>Multicrustacea</taxon>
        <taxon>Hexanauplia</taxon>
        <taxon>Copepoda</taxon>
        <taxon>Harpacticoida</taxon>
        <taxon>Harpacticidae</taxon>
        <taxon>Tigriopus</taxon>
    </lineage>
</organism>
<dbReference type="Proteomes" id="UP000318571">
    <property type="component" value="Chromosome 4"/>
</dbReference>
<feature type="region of interest" description="Disordered" evidence="1">
    <location>
        <begin position="121"/>
        <end position="167"/>
    </location>
</feature>
<keyword evidence="2" id="KW-1133">Transmembrane helix</keyword>
<reference evidence="3 4" key="1">
    <citation type="journal article" date="2018" name="Nat. Ecol. Evol.">
        <title>Genomic signatures of mitonuclear coevolution across populations of Tigriopus californicus.</title>
        <authorList>
            <person name="Barreto F.S."/>
            <person name="Watson E.T."/>
            <person name="Lima T.G."/>
            <person name="Willett C.S."/>
            <person name="Edmands S."/>
            <person name="Li W."/>
            <person name="Burton R.S."/>
        </authorList>
    </citation>
    <scope>NUCLEOTIDE SEQUENCE [LARGE SCALE GENOMIC DNA]</scope>
    <source>
        <strain evidence="3 4">San Diego</strain>
    </source>
</reference>
<evidence type="ECO:0000313" key="3">
    <source>
        <dbReference type="EMBL" id="TRY67839.1"/>
    </source>
</evidence>
<name>A0A553NR32_TIGCA</name>
<feature type="transmembrane region" description="Helical" evidence="2">
    <location>
        <begin position="379"/>
        <end position="400"/>
    </location>
</feature>
<gene>
    <name evidence="3" type="ORF">TCAL_15855</name>
</gene>
<keyword evidence="2" id="KW-0472">Membrane</keyword>
<keyword evidence="2" id="KW-0812">Transmembrane</keyword>
<dbReference type="EMBL" id="VCGU01000011">
    <property type="protein sequence ID" value="TRY67839.1"/>
    <property type="molecule type" value="Genomic_DNA"/>
</dbReference>
<sequence>MITLIPADRHFATASGRQHGRINHGHETTESKSLNGEVDVVLVEGIALRELVGRQFKVTEAEHTLSQTSQFHFCQSKWLRWIQGLHSFQILDQAILGGHSLGGQSQAHGDSGQKALWHVSDNDTNQEDDGIQPMVFQNEGNDEEGDSQEHGHTSDNVNEMGNLFGNGRVSTLQTRGQTSNTSHDSVVANVDDNTSGSSFHSVGREKGQVLGLQGIFMREFGASGLGFRFSGKRRVVDLEASCLNHSNISRYSVAKLDLDDVSQSEFLSLDGELLTVTESQSILGHEILEGFHNLGGLGLLVNLVKLLLSHVFEFSSMNNGRVSLTRIDFFNGDVQTGCDIFDSLISFRDDSDRFGNGLGTLIYFRRLWKSQIARYSSGWWIMIPYLIVDFFVLHLLNYAVTKIKIEKGSAGNHQFSFNGYIFRPLSMPGVYERRMAKQVSKTNPKFNIQLLMPCWNTEFLRVLQMTMSAHWTTTMETKKAMTASNQWYPKMNAMRKKVTPKKTATPVIK</sequence>
<comment type="caution">
    <text evidence="3">The sequence shown here is derived from an EMBL/GenBank/DDBJ whole genome shotgun (WGS) entry which is preliminary data.</text>
</comment>